<sequence>MPTPSSAFDLSQIVQITGDASSQVESLTRQLREQGVDPAPAVAGTTNGSRDDAEKVARLIALARGHGLCVELRDGQSVDERFRVVQPATIGLLQSGHHAEIKDQ</sequence>
<gene>
    <name evidence="1" type="ORF">HNR57_007047</name>
</gene>
<name>A0A7W9WKV8_9ACTN</name>
<evidence type="ECO:0000313" key="1">
    <source>
        <dbReference type="EMBL" id="MBB6081096.1"/>
    </source>
</evidence>
<keyword evidence="2" id="KW-1185">Reference proteome</keyword>
<dbReference type="RefSeq" id="WP_184566552.1">
    <property type="nucleotide sequence ID" value="NZ_BAAARS010000012.1"/>
</dbReference>
<dbReference type="Proteomes" id="UP000591537">
    <property type="component" value="Unassembled WGS sequence"/>
</dbReference>
<protein>
    <submittedName>
        <fullName evidence="1">Uncharacterized protein</fullName>
    </submittedName>
</protein>
<dbReference type="EMBL" id="JACHGV010000015">
    <property type="protein sequence ID" value="MBB6081096.1"/>
    <property type="molecule type" value="Genomic_DNA"/>
</dbReference>
<accession>A0A7W9WKV8</accession>
<evidence type="ECO:0000313" key="2">
    <source>
        <dbReference type="Proteomes" id="UP000591537"/>
    </source>
</evidence>
<reference evidence="1 2" key="1">
    <citation type="submission" date="2020-08" db="EMBL/GenBank/DDBJ databases">
        <title>Genomic Encyclopedia of Type Strains, Phase IV (KMG-IV): sequencing the most valuable type-strain genomes for metagenomic binning, comparative biology and taxonomic classification.</title>
        <authorList>
            <person name="Goeker M."/>
        </authorList>
    </citation>
    <scope>NUCLEOTIDE SEQUENCE [LARGE SCALE GENOMIC DNA]</scope>
    <source>
        <strain evidence="1 2">DSM 43350</strain>
    </source>
</reference>
<proteinExistence type="predicted"/>
<comment type="caution">
    <text evidence="1">The sequence shown here is derived from an EMBL/GenBank/DDBJ whole genome shotgun (WGS) entry which is preliminary data.</text>
</comment>
<dbReference type="AlphaFoldDB" id="A0A7W9WKV8"/>
<organism evidence="1 2">
    <name type="scientific">Streptomyces paradoxus</name>
    <dbReference type="NCBI Taxonomy" id="66375"/>
    <lineage>
        <taxon>Bacteria</taxon>
        <taxon>Bacillati</taxon>
        <taxon>Actinomycetota</taxon>
        <taxon>Actinomycetes</taxon>
        <taxon>Kitasatosporales</taxon>
        <taxon>Streptomycetaceae</taxon>
        <taxon>Streptomyces</taxon>
    </lineage>
</organism>